<sequence length="821" mass="96457">ISYLQTDHLIITSDLEANLLEHKIQQKLNNMLYIHTPSKFELNLSALPFSEKQKIYTTLTYIATIFHYDTISYSIDLEKINWLDIILYDIDYNIFEKIEDISPTSTRQVIRGLRTHFQRLVSEYSGTKDVMEIIFTVWKQFNNVFTFEKMLSIEQDLKTLFPRAGCSFSDVFLQFKLFKLFDDDSQEKNIINCFYSLLYLCLLNDGLITWNDYLQFSMIEGSLCKTLPLVISYDNLTIIFEFLEMLIFFIGQYAYKPFEEVMQFINNFSLVLFSLENCLEVKTEHKFKDLREFKKVSEKLSTATLILLKKYLNSLAENKQLNDFYCLKKLKNYLNIDIKQKKRYYSKEVLVLSQPIDNIDKLSQTKAELIATILTNLNKKQKYINGENYFVDNITIQFLKFISTNFDKFFSEMVVNDLIATEFLLDKNMVEDNKDIYNNLIYLMNNKENKLNNNFIDIRKYLFEEENQYRLSDWINIDEFSEFGQEIFSNKNSLESKEKTLNKLKNKSKCSFYDLNNDLNYSMVEIQHVEDWVIQCFQNNHPLIFPTHLIQNCSKIYQLKSNYAEKLGLDFVYFKLAEFKNTQGDSKFKTNKRKKEVESNKEINTTDKMNTLDINKNNFQTPESKQLNKESFFHNSGNITNENNFNIDSSKYSGKTISQKRKTSDSIHSFIKQQVTPVKVNKPIIAQPIIADSYEELISEQDLKSLNLHYTNSKCDTELISIACSSDYEDKNKTNAFNLNSKINKSFDNTSYSNIYMKTPKMEKAFVANNFFKSRPYPISTPNSIELGMDGISISSSVQLEPNSALNDNYNQFLTNYIEKI</sequence>
<dbReference type="EMBL" id="LXPE01000039">
    <property type="protein sequence ID" value="OBA25852.1"/>
    <property type="molecule type" value="Genomic_DNA"/>
</dbReference>
<reference evidence="2" key="1">
    <citation type="journal article" date="2016" name="Proc. Natl. Acad. Sci. U.S.A.">
        <title>Comparative genomics of biotechnologically important yeasts.</title>
        <authorList>
            <person name="Riley R."/>
            <person name="Haridas S."/>
            <person name="Wolfe K.H."/>
            <person name="Lopes M.R."/>
            <person name="Hittinger C.T."/>
            <person name="Goeker M."/>
            <person name="Salamov A.A."/>
            <person name="Wisecaver J.H."/>
            <person name="Long T.M."/>
            <person name="Calvey C.H."/>
            <person name="Aerts A.L."/>
            <person name="Barry K.W."/>
            <person name="Choi C."/>
            <person name="Clum A."/>
            <person name="Coughlan A.Y."/>
            <person name="Deshpande S."/>
            <person name="Douglass A.P."/>
            <person name="Hanson S.J."/>
            <person name="Klenk H.-P."/>
            <person name="LaButti K.M."/>
            <person name="Lapidus A."/>
            <person name="Lindquist E.A."/>
            <person name="Lipzen A.M."/>
            <person name="Meier-Kolthoff J.P."/>
            <person name="Ohm R.A."/>
            <person name="Otillar R.P."/>
            <person name="Pangilinan J.L."/>
            <person name="Peng Y."/>
            <person name="Rokas A."/>
            <person name="Rosa C.A."/>
            <person name="Scheuner C."/>
            <person name="Sibirny A.A."/>
            <person name="Slot J.C."/>
            <person name="Stielow J.B."/>
            <person name="Sun H."/>
            <person name="Kurtzman C.P."/>
            <person name="Blackwell M."/>
            <person name="Grigoriev I.V."/>
            <person name="Jeffries T.W."/>
        </authorList>
    </citation>
    <scope>NUCLEOTIDE SEQUENCE [LARGE SCALE GENOMIC DNA]</scope>
    <source>
        <strain evidence="2">NRRL Y-1626</strain>
    </source>
</reference>
<organism evidence="1 2">
    <name type="scientific">Hanseniaspora valbyensis NRRL Y-1626</name>
    <dbReference type="NCBI Taxonomy" id="766949"/>
    <lineage>
        <taxon>Eukaryota</taxon>
        <taxon>Fungi</taxon>
        <taxon>Dikarya</taxon>
        <taxon>Ascomycota</taxon>
        <taxon>Saccharomycotina</taxon>
        <taxon>Saccharomycetes</taxon>
        <taxon>Saccharomycodales</taxon>
        <taxon>Saccharomycodaceae</taxon>
        <taxon>Hanseniaspora</taxon>
    </lineage>
</organism>
<accession>A0A1B7TAT8</accession>
<dbReference type="AlphaFoldDB" id="A0A1B7TAT8"/>
<dbReference type="Proteomes" id="UP000092321">
    <property type="component" value="Unassembled WGS sequence"/>
</dbReference>
<proteinExistence type="predicted"/>
<dbReference type="OrthoDB" id="3971585at2759"/>
<name>A0A1B7TAT8_9ASCO</name>
<keyword evidence="2" id="KW-1185">Reference proteome</keyword>
<evidence type="ECO:0000313" key="1">
    <source>
        <dbReference type="EMBL" id="OBA25852.1"/>
    </source>
</evidence>
<comment type="caution">
    <text evidence="1">The sequence shown here is derived from an EMBL/GenBank/DDBJ whole genome shotgun (WGS) entry which is preliminary data.</text>
</comment>
<feature type="non-terminal residue" evidence="1">
    <location>
        <position position="1"/>
    </location>
</feature>
<gene>
    <name evidence="1" type="ORF">HANVADRAFT_53620</name>
</gene>
<protein>
    <submittedName>
        <fullName evidence="1">Uncharacterized protein</fullName>
    </submittedName>
</protein>
<evidence type="ECO:0000313" key="2">
    <source>
        <dbReference type="Proteomes" id="UP000092321"/>
    </source>
</evidence>